<dbReference type="EMBL" id="LAVV01006594">
    <property type="protein sequence ID" value="KNZ59216.1"/>
    <property type="molecule type" value="Genomic_DNA"/>
</dbReference>
<keyword evidence="2" id="KW-0288">FMN</keyword>
<proteinExistence type="predicted"/>
<dbReference type="VEuPathDB" id="FungiDB:VP01_1781g5"/>
<accession>A0A0L6VEK7</accession>
<organism evidence="5 6">
    <name type="scientific">Puccinia sorghi</name>
    <dbReference type="NCBI Taxonomy" id="27349"/>
    <lineage>
        <taxon>Eukaryota</taxon>
        <taxon>Fungi</taxon>
        <taxon>Dikarya</taxon>
        <taxon>Basidiomycota</taxon>
        <taxon>Pucciniomycotina</taxon>
        <taxon>Pucciniomycetes</taxon>
        <taxon>Pucciniales</taxon>
        <taxon>Pucciniaceae</taxon>
        <taxon>Puccinia</taxon>
    </lineage>
</organism>
<keyword evidence="6" id="KW-1185">Reference proteome</keyword>
<comment type="caution">
    <text evidence="5">The sequence shown here is derived from an EMBL/GenBank/DDBJ whole genome shotgun (WGS) entry which is preliminary data.</text>
</comment>
<evidence type="ECO:0000313" key="6">
    <source>
        <dbReference type="Proteomes" id="UP000037035"/>
    </source>
</evidence>
<feature type="transmembrane region" description="Helical" evidence="4">
    <location>
        <begin position="231"/>
        <end position="251"/>
    </location>
</feature>
<dbReference type="PANTHER" id="PTHR32332:SF20">
    <property type="entry name" value="2-NITROPROPANE DIOXYGENASE-LIKE PROTEIN"/>
    <property type="match status" value="1"/>
</dbReference>
<keyword evidence="1" id="KW-0285">Flavoprotein</keyword>
<dbReference type="Gene3D" id="3.20.20.70">
    <property type="entry name" value="Aldolase class I"/>
    <property type="match status" value="3"/>
</dbReference>
<dbReference type="OrthoDB" id="412383at2759"/>
<feature type="transmembrane region" description="Helical" evidence="4">
    <location>
        <begin position="204"/>
        <end position="225"/>
    </location>
</feature>
<keyword evidence="3" id="KW-0560">Oxidoreductase</keyword>
<evidence type="ECO:0000313" key="5">
    <source>
        <dbReference type="EMBL" id="KNZ59216.1"/>
    </source>
</evidence>
<keyword evidence="4" id="KW-0472">Membrane</keyword>
<keyword evidence="4" id="KW-0812">Transmembrane</keyword>
<sequence>MVIQTALTAALGIRVPIVQGFTYEIHLNSLLLIGHASFSTRVGLPKLVAAVSNAGGLGILTGLTQPTPEALRQAIRDTRKMTSKPFGVNLTFLPSINPPPYADFAQVIIDEGIKVCETAGGPSAAPIIQMMRKANVYVIHKCTSIRHAHSAVKIGANMLSIDGFECAGHPGEDDIGGVVLLARAAQTLKVPFIASGGFANGRGVCLICFCFCFMVMDSIMTALYLMGSIQLAGAIALGAAGVNMGTAFMVTDEAEIHQNIKLEMIKADERNTIHIFRTLKNTARVYKNDVAMEVVKIERRPGGCEFKDIAHVGTPFLPPEPFLFGTYSDIYYPPNQLVSGARGKKVYEEGDLNAGVWTCGISVGLLTKIQSCESFIRECERDAEEIIRGMAQMINPPSKL</sequence>
<keyword evidence="4" id="KW-1133">Transmembrane helix</keyword>
<dbReference type="Proteomes" id="UP000037035">
    <property type="component" value="Unassembled WGS sequence"/>
</dbReference>
<gene>
    <name evidence="5" type="ORF">VP01_1781g5</name>
</gene>
<name>A0A0L6VEK7_9BASI</name>
<reference evidence="5 6" key="1">
    <citation type="submission" date="2015-08" db="EMBL/GenBank/DDBJ databases">
        <title>Next Generation Sequencing and Analysis of the Genome of Puccinia sorghi L Schw, the Causal Agent of Maize Common Rust.</title>
        <authorList>
            <person name="Rochi L."/>
            <person name="Burguener G."/>
            <person name="Darino M."/>
            <person name="Turjanski A."/>
            <person name="Kreff E."/>
            <person name="Dieguez M.J."/>
            <person name="Sacco F."/>
        </authorList>
    </citation>
    <scope>NUCLEOTIDE SEQUENCE [LARGE SCALE GENOMIC DNA]</scope>
    <source>
        <strain evidence="5 6">RO10H11247</strain>
    </source>
</reference>
<evidence type="ECO:0000256" key="4">
    <source>
        <dbReference type="SAM" id="Phobius"/>
    </source>
</evidence>
<dbReference type="InterPro" id="IPR004136">
    <property type="entry name" value="NMO"/>
</dbReference>
<dbReference type="CDD" id="cd04730">
    <property type="entry name" value="NPD_like"/>
    <property type="match status" value="1"/>
</dbReference>
<dbReference type="InterPro" id="IPR013785">
    <property type="entry name" value="Aldolase_TIM"/>
</dbReference>
<dbReference type="AlphaFoldDB" id="A0A0L6VEK7"/>
<dbReference type="Pfam" id="PF03060">
    <property type="entry name" value="NMO"/>
    <property type="match status" value="2"/>
</dbReference>
<dbReference type="SUPFAM" id="SSF51412">
    <property type="entry name" value="Inosine monophosphate dehydrogenase (IMPDH)"/>
    <property type="match status" value="2"/>
</dbReference>
<evidence type="ECO:0000256" key="3">
    <source>
        <dbReference type="ARBA" id="ARBA00023002"/>
    </source>
</evidence>
<dbReference type="GO" id="GO:0018580">
    <property type="term" value="F:nitronate monooxygenase activity"/>
    <property type="evidence" value="ECO:0007669"/>
    <property type="project" value="InterPro"/>
</dbReference>
<dbReference type="STRING" id="27349.A0A0L6VEK7"/>
<evidence type="ECO:0000256" key="2">
    <source>
        <dbReference type="ARBA" id="ARBA00022643"/>
    </source>
</evidence>
<dbReference type="PANTHER" id="PTHR32332">
    <property type="entry name" value="2-NITROPROPANE DIOXYGENASE"/>
    <property type="match status" value="1"/>
</dbReference>
<protein>
    <submittedName>
        <fullName evidence="5">Enoyl-acyl-carrier proteinreductase</fullName>
    </submittedName>
</protein>
<evidence type="ECO:0000256" key="1">
    <source>
        <dbReference type="ARBA" id="ARBA00022630"/>
    </source>
</evidence>